<protein>
    <submittedName>
        <fullName evidence="2">Uncharacterized protein</fullName>
    </submittedName>
</protein>
<sequence length="408" mass="46071">MIKNLSIASLSHNQTLQHLNELGKTLQKLSSSNESLDELVKDKSQAVSEILGYGVDSEGFFTADFNEAAAIPKDFKIYAKDIENLLDSFSSSDLKAFSSVDITKSLKNIYNLFTQIAPKNNFTFYTKDDLASFPAAFIYDETNLNFIKGYDFKEWQGMGDYIAEKGTKLVILNETSKNDILFSHTTLDLSAYTNKKGDISKAGVFIALAYKLINSPFVEGETTTLGKINGLDKDISKKDLEGFSNFMNANKINFNSSTSSYSSGIDIIGLSLNLALSKEHNLSSQKDAAKFLQRYKELLNSNLSLDEFKDEYVKFKKEYEDFLQNFSKELKEKELSKIPNDDVNENKNDKPSFSPIQAESKNETYTYDDIAKNFFLSFLENERKKGNDVLELLQNLFRVDKGKVDLKA</sequence>
<dbReference type="RefSeq" id="WP_094325946.1">
    <property type="nucleotide sequence ID" value="NZ_CP022347.1"/>
</dbReference>
<organism evidence="2 3">
    <name type="scientific">Campylobacter avium LMG 24591</name>
    <dbReference type="NCBI Taxonomy" id="522484"/>
    <lineage>
        <taxon>Bacteria</taxon>
        <taxon>Pseudomonadati</taxon>
        <taxon>Campylobacterota</taxon>
        <taxon>Epsilonproteobacteria</taxon>
        <taxon>Campylobacterales</taxon>
        <taxon>Campylobacteraceae</taxon>
        <taxon>Campylobacter</taxon>
    </lineage>
</organism>
<gene>
    <name evidence="2" type="ORF">CAV_1527</name>
</gene>
<dbReference type="NCBIfam" id="NF046095">
    <property type="entry name" value="flg_dep_Cj0814"/>
    <property type="match status" value="1"/>
</dbReference>
<evidence type="ECO:0000313" key="2">
    <source>
        <dbReference type="EMBL" id="ASQ31135.1"/>
    </source>
</evidence>
<dbReference type="AlphaFoldDB" id="A0A222MZ42"/>
<proteinExistence type="predicted"/>
<dbReference type="KEGG" id="cavi:CAV_1527"/>
<evidence type="ECO:0000256" key="1">
    <source>
        <dbReference type="SAM" id="MobiDB-lite"/>
    </source>
</evidence>
<accession>A0A222MZ42</accession>
<feature type="compositionally biased region" description="Basic and acidic residues" evidence="1">
    <location>
        <begin position="337"/>
        <end position="350"/>
    </location>
</feature>
<dbReference type="InterPro" id="IPR058078">
    <property type="entry name" value="Cj0814-like"/>
</dbReference>
<name>A0A222MZ42_9BACT</name>
<keyword evidence="3" id="KW-1185">Reference proteome</keyword>
<feature type="region of interest" description="Disordered" evidence="1">
    <location>
        <begin position="337"/>
        <end position="358"/>
    </location>
</feature>
<dbReference type="OrthoDB" id="5363613at2"/>
<dbReference type="Proteomes" id="UP000201169">
    <property type="component" value="Chromosome"/>
</dbReference>
<reference evidence="2 3" key="1">
    <citation type="submission" date="2017-07" db="EMBL/GenBank/DDBJ databases">
        <title>Analysis of two Campylobacter avium genomes and identification of a novel hippuricase gene.</title>
        <authorList>
            <person name="Miller W.G."/>
            <person name="Chapman M.H."/>
            <person name="Yee E."/>
            <person name="Revez J."/>
            <person name="Bono J.L."/>
            <person name="Rossi M."/>
        </authorList>
    </citation>
    <scope>NUCLEOTIDE SEQUENCE [LARGE SCALE GENOMIC DNA]</scope>
    <source>
        <strain evidence="2 3">LMG 24591</strain>
    </source>
</reference>
<dbReference type="EMBL" id="CP022347">
    <property type="protein sequence ID" value="ASQ31135.1"/>
    <property type="molecule type" value="Genomic_DNA"/>
</dbReference>
<evidence type="ECO:0000313" key="3">
    <source>
        <dbReference type="Proteomes" id="UP000201169"/>
    </source>
</evidence>